<evidence type="ECO:0000256" key="2">
    <source>
        <dbReference type="ARBA" id="ARBA00008520"/>
    </source>
</evidence>
<dbReference type="InterPro" id="IPR050490">
    <property type="entry name" value="Bact_solute-bd_prot1"/>
</dbReference>
<comment type="similarity">
    <text evidence="2">Belongs to the bacterial solute-binding protein 1 family.</text>
</comment>
<evidence type="ECO:0000256" key="5">
    <source>
        <dbReference type="ARBA" id="ARBA00049629"/>
    </source>
</evidence>
<dbReference type="PANTHER" id="PTHR43649:SF28">
    <property type="entry name" value="BINDING PROTEIN COMPONENT OF ABC SUGAR TRANSPORTER-RELATED"/>
    <property type="match status" value="1"/>
</dbReference>
<dbReference type="Proteomes" id="UP001201273">
    <property type="component" value="Unassembled WGS sequence"/>
</dbReference>
<feature type="chain" id="PRO_5045365625" description="Probable sugar-binding periplasmic protein" evidence="7">
    <location>
        <begin position="24"/>
        <end position="413"/>
    </location>
</feature>
<gene>
    <name evidence="8" type="ORF">K6Y31_13615</name>
</gene>
<organism evidence="8 9">
    <name type="scientific">Motilimonas cestriensis</name>
    <dbReference type="NCBI Taxonomy" id="2742685"/>
    <lineage>
        <taxon>Bacteria</taxon>
        <taxon>Pseudomonadati</taxon>
        <taxon>Pseudomonadota</taxon>
        <taxon>Gammaproteobacteria</taxon>
        <taxon>Alteromonadales</taxon>
        <taxon>Alteromonadales genera incertae sedis</taxon>
        <taxon>Motilimonas</taxon>
    </lineage>
</organism>
<feature type="signal peptide" evidence="7">
    <location>
        <begin position="1"/>
        <end position="23"/>
    </location>
</feature>
<keyword evidence="3" id="KW-0813">Transport</keyword>
<dbReference type="RefSeq" id="WP_233053509.1">
    <property type="nucleotide sequence ID" value="NZ_JAIMJA010000013.1"/>
</dbReference>
<evidence type="ECO:0000256" key="4">
    <source>
        <dbReference type="ARBA" id="ARBA00022729"/>
    </source>
</evidence>
<dbReference type="InterPro" id="IPR006059">
    <property type="entry name" value="SBP"/>
</dbReference>
<dbReference type="PANTHER" id="PTHR43649">
    <property type="entry name" value="ARABINOSE-BINDING PROTEIN-RELATED"/>
    <property type="match status" value="1"/>
</dbReference>
<name>A0ABS8WC48_9GAMM</name>
<evidence type="ECO:0000256" key="3">
    <source>
        <dbReference type="ARBA" id="ARBA00022448"/>
    </source>
</evidence>
<reference evidence="8 9" key="1">
    <citation type="journal article" date="2022" name="Environ. Microbiol. Rep.">
        <title>Eco-phylogenetic analyses reveal divergent evolution of vitamin B12 metabolism in the marine bacterial family 'Psychromonadaceae'.</title>
        <authorList>
            <person name="Jin X."/>
            <person name="Yang Y."/>
            <person name="Cao H."/>
            <person name="Gao B."/>
            <person name="Zhao Z."/>
        </authorList>
    </citation>
    <scope>NUCLEOTIDE SEQUENCE [LARGE SCALE GENOMIC DNA]</scope>
    <source>
        <strain evidence="8 9">MKS20</strain>
    </source>
</reference>
<sequence>MKLKILPYAIGTSILLSASIAQAGNISIESWREDAAIWNDVIIPAFNAKHPDIKVSFIHTNATDYNSTLDKKLADGTAGDLITCRPFDDSLKLFQAGYLTDITELDGMGNFPNFAKAAWQTDNGAQSFCLPMASVIHGFFYNKTIFKELGLTPPKTNAEFYSALDKVKASGKYTPIAMGTNDKWEAATMGFQNIGPNYWKGEDGRLAVIDGDEKLNEPQYVKVFEQLAKWGPYMGEGYQTRTYNDAIAMFGDQKAAIYPAGSWDIAAFNTKLDLGVFMPPVEKADDECYISDHTDIGVGINANTTNKKDAETFLKWMTTGEFAAIYTNALPGFFSLSNHFIDVDDPTAKAMIAWRDTCDSTIRNSYQILNRGEPSLELEIWDTSVGVINGTMTPKDAADRLQKGMDAWYKPGE</sequence>
<evidence type="ECO:0000313" key="9">
    <source>
        <dbReference type="Proteomes" id="UP001201273"/>
    </source>
</evidence>
<dbReference type="InterPro" id="IPR006061">
    <property type="entry name" value="SBP_1_CS"/>
</dbReference>
<evidence type="ECO:0000313" key="8">
    <source>
        <dbReference type="EMBL" id="MCE2595845.1"/>
    </source>
</evidence>
<dbReference type="Pfam" id="PF01547">
    <property type="entry name" value="SBP_bac_1"/>
    <property type="match status" value="1"/>
</dbReference>
<dbReference type="EMBL" id="JAIMJA010000013">
    <property type="protein sequence ID" value="MCE2595845.1"/>
    <property type="molecule type" value="Genomic_DNA"/>
</dbReference>
<keyword evidence="9" id="KW-1185">Reference proteome</keyword>
<comment type="subcellular location">
    <subcellularLocation>
        <location evidence="1">Periplasm</location>
    </subcellularLocation>
</comment>
<comment type="caution">
    <text evidence="8">The sequence shown here is derived from an EMBL/GenBank/DDBJ whole genome shotgun (WGS) entry which is preliminary data.</text>
</comment>
<keyword evidence="4 7" id="KW-0732">Signal</keyword>
<protein>
    <recommendedName>
        <fullName evidence="6">Probable sugar-binding periplasmic protein</fullName>
    </recommendedName>
</protein>
<evidence type="ECO:0000256" key="6">
    <source>
        <dbReference type="ARBA" id="ARBA00049753"/>
    </source>
</evidence>
<dbReference type="PROSITE" id="PS01037">
    <property type="entry name" value="SBP_BACTERIAL_1"/>
    <property type="match status" value="1"/>
</dbReference>
<dbReference type="Gene3D" id="3.40.190.10">
    <property type="entry name" value="Periplasmic binding protein-like II"/>
    <property type="match status" value="2"/>
</dbReference>
<evidence type="ECO:0000256" key="1">
    <source>
        <dbReference type="ARBA" id="ARBA00004418"/>
    </source>
</evidence>
<comment type="function">
    <text evidence="5">Part of a binding-protein-dependent transport system for a sugar.</text>
</comment>
<accession>A0ABS8WC48</accession>
<dbReference type="SUPFAM" id="SSF53850">
    <property type="entry name" value="Periplasmic binding protein-like II"/>
    <property type="match status" value="1"/>
</dbReference>
<evidence type="ECO:0000256" key="7">
    <source>
        <dbReference type="SAM" id="SignalP"/>
    </source>
</evidence>
<proteinExistence type="inferred from homology"/>